<organism evidence="3 4">
    <name type="scientific">Saccharothrix syringae</name>
    <name type="common">Nocardiopsis syringae</name>
    <dbReference type="NCBI Taxonomy" id="103733"/>
    <lineage>
        <taxon>Bacteria</taxon>
        <taxon>Bacillati</taxon>
        <taxon>Actinomycetota</taxon>
        <taxon>Actinomycetes</taxon>
        <taxon>Pseudonocardiales</taxon>
        <taxon>Pseudonocardiaceae</taxon>
        <taxon>Saccharothrix</taxon>
    </lineage>
</organism>
<evidence type="ECO:0000313" key="3">
    <source>
        <dbReference type="EMBL" id="QFZ20268.1"/>
    </source>
</evidence>
<evidence type="ECO:0000256" key="2">
    <source>
        <dbReference type="SAM" id="Phobius"/>
    </source>
</evidence>
<accession>A0A5Q0H240</accession>
<evidence type="ECO:0000313" key="4">
    <source>
        <dbReference type="Proteomes" id="UP000325787"/>
    </source>
</evidence>
<protein>
    <submittedName>
        <fullName evidence="3">Uncharacterized protein</fullName>
    </submittedName>
</protein>
<evidence type="ECO:0000256" key="1">
    <source>
        <dbReference type="SAM" id="MobiDB-lite"/>
    </source>
</evidence>
<dbReference type="AlphaFoldDB" id="A0A5Q0H240"/>
<feature type="compositionally biased region" description="Basic and acidic residues" evidence="1">
    <location>
        <begin position="44"/>
        <end position="60"/>
    </location>
</feature>
<name>A0A5Q0H240_SACSY</name>
<gene>
    <name evidence="3" type="ORF">EKG83_25170</name>
</gene>
<feature type="region of interest" description="Disordered" evidence="1">
    <location>
        <begin position="40"/>
        <end position="60"/>
    </location>
</feature>
<keyword evidence="2" id="KW-0812">Transmembrane</keyword>
<sequence length="60" mass="6549">MMHWYYGPGLNGVLFIVLTAVVLFGAATLVAVVALRRRPGPARRVPDRGGLDRRRTLSAS</sequence>
<dbReference type="KEGG" id="ssyi:EKG83_25170"/>
<keyword evidence="4" id="KW-1185">Reference proteome</keyword>
<keyword evidence="2" id="KW-1133">Transmembrane helix</keyword>
<reference evidence="4" key="1">
    <citation type="journal article" date="2021" name="Curr. Microbiol.">
        <title>Complete genome of nocamycin-producing strain Saccharothrix syringae NRRL B-16468 reveals the biosynthetic potential for secondary metabolites.</title>
        <authorList>
            <person name="Mo X."/>
            <person name="Yang S."/>
        </authorList>
    </citation>
    <scope>NUCLEOTIDE SEQUENCE [LARGE SCALE GENOMIC DNA]</scope>
    <source>
        <strain evidence="4">ATCC 51364 / DSM 43886 / JCM 6844 / KCTC 9398 / NBRC 14523 / NRRL B-16468 / INA 2240</strain>
    </source>
</reference>
<dbReference type="Proteomes" id="UP000325787">
    <property type="component" value="Chromosome"/>
</dbReference>
<keyword evidence="2" id="KW-0472">Membrane</keyword>
<dbReference type="RefSeq" id="WP_033434260.1">
    <property type="nucleotide sequence ID" value="NZ_CP034550.1"/>
</dbReference>
<dbReference type="EMBL" id="CP034550">
    <property type="protein sequence ID" value="QFZ20268.1"/>
    <property type="molecule type" value="Genomic_DNA"/>
</dbReference>
<feature type="transmembrane region" description="Helical" evidence="2">
    <location>
        <begin position="12"/>
        <end position="35"/>
    </location>
</feature>
<proteinExistence type="predicted"/>